<dbReference type="GO" id="GO:0003700">
    <property type="term" value="F:DNA-binding transcription factor activity"/>
    <property type="evidence" value="ECO:0007669"/>
    <property type="project" value="InterPro"/>
</dbReference>
<gene>
    <name evidence="6" type="primary">cdhR_11</name>
    <name evidence="6" type="ORF">PS938_02507</name>
</gene>
<evidence type="ECO:0000256" key="4">
    <source>
        <dbReference type="ARBA" id="ARBA00037345"/>
    </source>
</evidence>
<dbReference type="InterPro" id="IPR029062">
    <property type="entry name" value="Class_I_gatase-like"/>
</dbReference>
<evidence type="ECO:0000256" key="1">
    <source>
        <dbReference type="ARBA" id="ARBA00023015"/>
    </source>
</evidence>
<name>A0A5E7TQK6_PSEFL</name>
<reference evidence="6 7" key="1">
    <citation type="submission" date="2019-09" db="EMBL/GenBank/DDBJ databases">
        <authorList>
            <person name="Chandra G."/>
            <person name="Truman W A."/>
        </authorList>
    </citation>
    <scope>NUCLEOTIDE SEQUENCE [LARGE SCALE GENOMIC DNA]</scope>
    <source>
        <strain evidence="6">PS938</strain>
    </source>
</reference>
<dbReference type="RefSeq" id="WP_150672758.1">
    <property type="nucleotide sequence ID" value="NZ_CABVJE010000010.1"/>
</dbReference>
<dbReference type="InterPro" id="IPR018060">
    <property type="entry name" value="HTH_AraC"/>
</dbReference>
<dbReference type="AlphaFoldDB" id="A0A5E7TQK6"/>
<proteinExistence type="predicted"/>
<dbReference type="Gene3D" id="3.40.50.880">
    <property type="match status" value="1"/>
</dbReference>
<comment type="function">
    <text evidence="4">Regulatory protein of the TOL plasmid xyl operons. XylS activates the xylXYZLTEGFJQKIH operon required for the degradation of toluene, m-xylene and p-xylene.</text>
</comment>
<dbReference type="InterPro" id="IPR050204">
    <property type="entry name" value="AraC_XylS_family_regulators"/>
</dbReference>
<evidence type="ECO:0000313" key="6">
    <source>
        <dbReference type="EMBL" id="VVQ01323.1"/>
    </source>
</evidence>
<dbReference type="Pfam" id="PF12833">
    <property type="entry name" value="HTH_18"/>
    <property type="match status" value="1"/>
</dbReference>
<accession>A0A5E7TQK6</accession>
<dbReference type="Gene3D" id="1.10.10.60">
    <property type="entry name" value="Homeodomain-like"/>
    <property type="match status" value="1"/>
</dbReference>
<evidence type="ECO:0000256" key="2">
    <source>
        <dbReference type="ARBA" id="ARBA00023125"/>
    </source>
</evidence>
<keyword evidence="1" id="KW-0805">Transcription regulation</keyword>
<evidence type="ECO:0000259" key="5">
    <source>
        <dbReference type="PROSITE" id="PS01124"/>
    </source>
</evidence>
<dbReference type="SMART" id="SM00342">
    <property type="entry name" value="HTH_ARAC"/>
    <property type="match status" value="1"/>
</dbReference>
<sequence length="341" mass="37688">MLQLTESGRPQPPVLRIGFWLMEAFDLYALANALEPLRLANQLAGCNVCQWQMLSLDGQQLNASNGIATATARLDQAQMFDVLILCGGDNLHLQTEYPDLLQQLNHWARQPISLGALGKAGWLLAQIGALDGFRCSLPEPTPSPTFAALRGLTPVAAPFCVDRQRLTCVGPQAVQGLMHELLARTHGRGLILRMEKHAARQARPLLPLHDAPEKLQATLALMSEHLRRTLGIDELADTMGISRRHLERLFKRSLGCSPSRHYLDLRLQQARQLLRAGEHALSDVAGECGFVSVQHFSRCYRQYFGAHPRDHMGASLLTKAQNQRVAMLNTPATSRASTLAH</sequence>
<protein>
    <submittedName>
        <fullName evidence="6">HTH-type transcriptional regulator CdhR</fullName>
    </submittedName>
</protein>
<dbReference type="PANTHER" id="PTHR46796">
    <property type="entry name" value="HTH-TYPE TRANSCRIPTIONAL ACTIVATOR RHAS-RELATED"/>
    <property type="match status" value="1"/>
</dbReference>
<dbReference type="SUPFAM" id="SSF46689">
    <property type="entry name" value="Homeodomain-like"/>
    <property type="match status" value="2"/>
</dbReference>
<dbReference type="CDD" id="cd03136">
    <property type="entry name" value="GATase1_AraC_ArgR_like"/>
    <property type="match status" value="1"/>
</dbReference>
<dbReference type="PROSITE" id="PS01124">
    <property type="entry name" value="HTH_ARAC_FAMILY_2"/>
    <property type="match status" value="1"/>
</dbReference>
<dbReference type="SUPFAM" id="SSF52317">
    <property type="entry name" value="Class I glutamine amidotransferase-like"/>
    <property type="match status" value="1"/>
</dbReference>
<evidence type="ECO:0000256" key="3">
    <source>
        <dbReference type="ARBA" id="ARBA00023163"/>
    </source>
</evidence>
<dbReference type="EMBL" id="CABVJE010000010">
    <property type="protein sequence ID" value="VVQ01323.1"/>
    <property type="molecule type" value="Genomic_DNA"/>
</dbReference>
<feature type="domain" description="HTH araC/xylS-type" evidence="5">
    <location>
        <begin position="216"/>
        <end position="314"/>
    </location>
</feature>
<dbReference type="OrthoDB" id="6994979at2"/>
<dbReference type="InterPro" id="IPR009057">
    <property type="entry name" value="Homeodomain-like_sf"/>
</dbReference>
<dbReference type="Proteomes" id="UP000327191">
    <property type="component" value="Unassembled WGS sequence"/>
</dbReference>
<organism evidence="6 7">
    <name type="scientific">Pseudomonas fluorescens</name>
    <dbReference type="NCBI Taxonomy" id="294"/>
    <lineage>
        <taxon>Bacteria</taxon>
        <taxon>Pseudomonadati</taxon>
        <taxon>Pseudomonadota</taxon>
        <taxon>Gammaproteobacteria</taxon>
        <taxon>Pseudomonadales</taxon>
        <taxon>Pseudomonadaceae</taxon>
        <taxon>Pseudomonas</taxon>
    </lineage>
</organism>
<dbReference type="GO" id="GO:0043565">
    <property type="term" value="F:sequence-specific DNA binding"/>
    <property type="evidence" value="ECO:0007669"/>
    <property type="project" value="InterPro"/>
</dbReference>
<evidence type="ECO:0000313" key="7">
    <source>
        <dbReference type="Proteomes" id="UP000327191"/>
    </source>
</evidence>
<keyword evidence="3" id="KW-0804">Transcription</keyword>
<keyword evidence="2" id="KW-0238">DNA-binding</keyword>